<keyword evidence="5" id="KW-0539">Nucleus</keyword>
<protein>
    <recommendedName>
        <fullName evidence="7">Grh/CP2 DB domain-containing protein</fullName>
    </recommendedName>
</protein>
<dbReference type="GO" id="GO:0000978">
    <property type="term" value="F:RNA polymerase II cis-regulatory region sequence-specific DNA binding"/>
    <property type="evidence" value="ECO:0007669"/>
    <property type="project" value="TreeGrafter"/>
</dbReference>
<dbReference type="InterPro" id="IPR007604">
    <property type="entry name" value="CP2"/>
</dbReference>
<evidence type="ECO:0000256" key="3">
    <source>
        <dbReference type="ARBA" id="ARBA00023125"/>
    </source>
</evidence>
<evidence type="ECO:0000313" key="8">
    <source>
        <dbReference type="EMBL" id="KAJ5366686.1"/>
    </source>
</evidence>
<evidence type="ECO:0000256" key="6">
    <source>
        <dbReference type="SAM" id="MobiDB-lite"/>
    </source>
</evidence>
<dbReference type="Proteomes" id="UP001148299">
    <property type="component" value="Unassembled WGS sequence"/>
</dbReference>
<evidence type="ECO:0000259" key="7">
    <source>
        <dbReference type="PROSITE" id="PS51968"/>
    </source>
</evidence>
<keyword evidence="3" id="KW-0238">DNA-binding</keyword>
<evidence type="ECO:0000256" key="4">
    <source>
        <dbReference type="ARBA" id="ARBA00023163"/>
    </source>
</evidence>
<dbReference type="EMBL" id="JAPZBR010000001">
    <property type="protein sequence ID" value="KAJ5366686.1"/>
    <property type="molecule type" value="Genomic_DNA"/>
</dbReference>
<sequence length="722" mass="80934">MRKPDDEFINHFRERFGDLLLSCNGERRKGGGLIKEGDPMLPVSHANDNEFVGTMQIDNAHSGQTLGLAGGSSTSLKFLAPESLSPMIVPKKQKTSHNWHLPGSGAVFHNKAGDLHSPMIQWDATTSPLLDVSTQNVPPISWVGPGCFTPLARTQNWLCDNTHYGQSDNLSGFLTRDDPGYATLNGLNHDIPTDDISEQTDLKFDLDAFEADFTGYSPFGNGEELRYNVTLQTPTAMLRQTKASPVTYLNKGQTYSLTVVDSKPPIKIDRPLEYRTFVRVSFEEEDQRSNPVRSWQLWKEARGFKEASERKSELLAVEFVKPFPNGSQCQGHPQIRLEFASIDGFCVTWTADPTMQVCGYTIPLRFNFLSTDFSRSKGVKGVPVRLCAKTNILPLDGEKRIMKHNSELCYCVVQLFRDHGAERKLSNDVAHVKKKIEKLNREITDRTLGTETVGPNGGHNPINSGQFDHQPQKRESLMKSRKIHKIHNDLHAELAQTHELFSSARPESVLTFRGNERDDPDLYPVTLPRGMDTVMKTGYLNNQQTESTSMTSASENSVSSSKETYVQLDHPRSPFNLQRPLQISNVCFGALQGSPLPAIHWFVPQQKNTLSYRTHLLTVACFYVHFKQSGNALPSYYYAIYLVDRTSLNLKEKLAEKVQIDPSLITLVFWENSKGLKVVVDDNMVQHIPEAQIMTADICVVSHTEVASSGSHPSPVEVKLIF</sequence>
<keyword evidence="2" id="KW-0805">Transcription regulation</keyword>
<organism evidence="8 9">
    <name type="scientific">Penicillium brevicompactum</name>
    <dbReference type="NCBI Taxonomy" id="5074"/>
    <lineage>
        <taxon>Eukaryota</taxon>
        <taxon>Fungi</taxon>
        <taxon>Dikarya</taxon>
        <taxon>Ascomycota</taxon>
        <taxon>Pezizomycotina</taxon>
        <taxon>Eurotiomycetes</taxon>
        <taxon>Eurotiomycetidae</taxon>
        <taxon>Eurotiales</taxon>
        <taxon>Aspergillaceae</taxon>
        <taxon>Penicillium</taxon>
    </lineage>
</organism>
<keyword evidence="4" id="KW-0804">Transcription</keyword>
<proteinExistence type="predicted"/>
<dbReference type="PROSITE" id="PS51968">
    <property type="entry name" value="GRH_CP2_DB"/>
    <property type="match status" value="1"/>
</dbReference>
<evidence type="ECO:0000256" key="2">
    <source>
        <dbReference type="ARBA" id="ARBA00023015"/>
    </source>
</evidence>
<comment type="caution">
    <text evidence="8">The sequence shown here is derived from an EMBL/GenBank/DDBJ whole genome shotgun (WGS) entry which is preliminary data.</text>
</comment>
<evidence type="ECO:0000256" key="5">
    <source>
        <dbReference type="ARBA" id="ARBA00023242"/>
    </source>
</evidence>
<comment type="subcellular location">
    <subcellularLocation>
        <location evidence="1">Nucleus</location>
    </subcellularLocation>
</comment>
<reference evidence="8" key="2">
    <citation type="journal article" date="2023" name="IMA Fungus">
        <title>Comparative genomic study of the Penicillium genus elucidates a diverse pangenome and 15 lateral gene transfer events.</title>
        <authorList>
            <person name="Petersen C."/>
            <person name="Sorensen T."/>
            <person name="Nielsen M.R."/>
            <person name="Sondergaard T.E."/>
            <person name="Sorensen J.L."/>
            <person name="Fitzpatrick D.A."/>
            <person name="Frisvad J.C."/>
            <person name="Nielsen K.L."/>
        </authorList>
    </citation>
    <scope>NUCLEOTIDE SEQUENCE</scope>
    <source>
        <strain evidence="8">IBT 35675</strain>
    </source>
</reference>
<dbReference type="GO" id="GO:0001228">
    <property type="term" value="F:DNA-binding transcription activator activity, RNA polymerase II-specific"/>
    <property type="evidence" value="ECO:0007669"/>
    <property type="project" value="TreeGrafter"/>
</dbReference>
<dbReference type="InterPro" id="IPR057520">
    <property type="entry name" value="GRHL1/CP2_C"/>
</dbReference>
<dbReference type="Pfam" id="PF04516">
    <property type="entry name" value="CP2"/>
    <property type="match status" value="1"/>
</dbReference>
<dbReference type="Pfam" id="PF25416">
    <property type="entry name" value="GRHL1_C"/>
    <property type="match status" value="1"/>
</dbReference>
<feature type="domain" description="Grh/CP2 DB" evidence="7">
    <location>
        <begin position="223"/>
        <end position="481"/>
    </location>
</feature>
<dbReference type="PANTHER" id="PTHR11037">
    <property type="entry name" value="TRANSCRIPTION FACTOR CP2"/>
    <property type="match status" value="1"/>
</dbReference>
<reference evidence="8" key="1">
    <citation type="submission" date="2022-12" db="EMBL/GenBank/DDBJ databases">
        <authorList>
            <person name="Petersen C."/>
        </authorList>
    </citation>
    <scope>NUCLEOTIDE SEQUENCE</scope>
    <source>
        <strain evidence="8">IBT 35675</strain>
    </source>
</reference>
<dbReference type="InterPro" id="IPR040167">
    <property type="entry name" value="TF_CP2-like"/>
</dbReference>
<dbReference type="AlphaFoldDB" id="A0A9W9V578"/>
<gene>
    <name evidence="8" type="ORF">N7541_000627</name>
</gene>
<dbReference type="PANTHER" id="PTHR11037:SF20">
    <property type="entry name" value="PROTEIN GRAINYHEAD"/>
    <property type="match status" value="1"/>
</dbReference>
<keyword evidence="9" id="KW-1185">Reference proteome</keyword>
<evidence type="ECO:0000256" key="1">
    <source>
        <dbReference type="ARBA" id="ARBA00004123"/>
    </source>
</evidence>
<dbReference type="GO" id="GO:0005634">
    <property type="term" value="C:nucleus"/>
    <property type="evidence" value="ECO:0007669"/>
    <property type="project" value="UniProtKB-SubCell"/>
</dbReference>
<name>A0A9W9V578_PENBR</name>
<accession>A0A9W9V578</accession>
<feature type="region of interest" description="Disordered" evidence="6">
    <location>
        <begin position="447"/>
        <end position="475"/>
    </location>
</feature>
<evidence type="ECO:0000313" key="9">
    <source>
        <dbReference type="Proteomes" id="UP001148299"/>
    </source>
</evidence>